<dbReference type="AlphaFoldDB" id="A0A7C6Z522"/>
<proteinExistence type="predicted"/>
<evidence type="ECO:0000313" key="1">
    <source>
        <dbReference type="EMBL" id="HHY27321.1"/>
    </source>
</evidence>
<dbReference type="GO" id="GO:0043937">
    <property type="term" value="P:regulation of sporulation"/>
    <property type="evidence" value="ECO:0007669"/>
    <property type="project" value="InterPro"/>
</dbReference>
<dbReference type="InterPro" id="IPR037208">
    <property type="entry name" value="Spo0E-like_sf"/>
</dbReference>
<name>A0A7C6Z522_9FIRM</name>
<comment type="caution">
    <text evidence="1">The sequence shown here is derived from an EMBL/GenBank/DDBJ whole genome shotgun (WGS) entry which is preliminary data.</text>
</comment>
<dbReference type="InterPro" id="IPR036638">
    <property type="entry name" value="HLH_DNA-bd_sf"/>
</dbReference>
<sequence length="58" mass="6893">MEHTNLLNEIEDLRRQLYALSYDKELADPAVVRMSQELDGLLNLYYRTCLSRDYRKVG</sequence>
<dbReference type="GO" id="GO:0046983">
    <property type="term" value="F:protein dimerization activity"/>
    <property type="evidence" value="ECO:0007669"/>
    <property type="project" value="InterPro"/>
</dbReference>
<reference evidence="1 2" key="1">
    <citation type="journal article" date="2020" name="Biotechnol. Biofuels">
        <title>New insights from the biogas microbiome by comprehensive genome-resolved metagenomics of nearly 1600 species originating from multiple anaerobic digesters.</title>
        <authorList>
            <person name="Campanaro S."/>
            <person name="Treu L."/>
            <person name="Rodriguez-R L.M."/>
            <person name="Kovalovszki A."/>
            <person name="Ziels R.M."/>
            <person name="Maus I."/>
            <person name="Zhu X."/>
            <person name="Kougias P.G."/>
            <person name="Basile A."/>
            <person name="Luo G."/>
            <person name="Schluter A."/>
            <person name="Konstantinidis K.T."/>
            <person name="Angelidaki I."/>
        </authorList>
    </citation>
    <scope>NUCLEOTIDE SEQUENCE [LARGE SCALE GENOMIC DNA]</scope>
    <source>
        <strain evidence="1">AS05jafATM_4</strain>
    </source>
</reference>
<dbReference type="Gene3D" id="4.10.280.10">
    <property type="entry name" value="Helix-loop-helix DNA-binding domain"/>
    <property type="match status" value="1"/>
</dbReference>
<organism evidence="1 2">
    <name type="scientific">Desulfitobacterium dehalogenans</name>
    <dbReference type="NCBI Taxonomy" id="36854"/>
    <lineage>
        <taxon>Bacteria</taxon>
        <taxon>Bacillati</taxon>
        <taxon>Bacillota</taxon>
        <taxon>Clostridia</taxon>
        <taxon>Eubacteriales</taxon>
        <taxon>Desulfitobacteriaceae</taxon>
        <taxon>Desulfitobacterium</taxon>
    </lineage>
</organism>
<dbReference type="EMBL" id="DUTF01000248">
    <property type="protein sequence ID" value="HHY27321.1"/>
    <property type="molecule type" value="Genomic_DNA"/>
</dbReference>
<dbReference type="InterPro" id="IPR018540">
    <property type="entry name" value="Spo0E-like"/>
</dbReference>
<accession>A0A7C6Z522</accession>
<protein>
    <submittedName>
        <fullName evidence="1">Aspartyl-phosphate phosphatase Spo0E family protein</fullName>
    </submittedName>
</protein>
<evidence type="ECO:0000313" key="2">
    <source>
        <dbReference type="Proteomes" id="UP000553059"/>
    </source>
</evidence>
<dbReference type="Pfam" id="PF09388">
    <property type="entry name" value="SpoOE-like"/>
    <property type="match status" value="1"/>
</dbReference>
<gene>
    <name evidence="1" type="ORF">GX523_11390</name>
</gene>
<dbReference type="SUPFAM" id="SSF140500">
    <property type="entry name" value="BAS1536-like"/>
    <property type="match status" value="1"/>
</dbReference>
<dbReference type="Proteomes" id="UP000553059">
    <property type="component" value="Unassembled WGS sequence"/>
</dbReference>